<reference evidence="30" key="2">
    <citation type="submission" date="2022-08" db="UniProtKB">
        <authorList>
            <consortium name="EnsemblMetazoa"/>
        </authorList>
    </citation>
    <scope>IDENTIFICATION</scope>
    <source>
        <strain evidence="30">STECLA/ALBI9_A</strain>
    </source>
</reference>
<dbReference type="Gene3D" id="1.25.10.10">
    <property type="entry name" value="Leucine-rich Repeat Variant"/>
    <property type="match status" value="5"/>
</dbReference>
<keyword evidence="23" id="KW-0206">Cytoskeleton</keyword>
<evidence type="ECO:0000256" key="2">
    <source>
        <dbReference type="ARBA" id="ARBA00001936"/>
    </source>
</evidence>
<dbReference type="PROSITE" id="PS50077">
    <property type="entry name" value="HEAT_REPEAT"/>
    <property type="match status" value="1"/>
</dbReference>
<dbReference type="FunFam" id="3.40.50.970:FF:000033">
    <property type="entry name" value="Transketolase isoform 1"/>
    <property type="match status" value="1"/>
</dbReference>
<dbReference type="InterPro" id="IPR005474">
    <property type="entry name" value="Transketolase_N"/>
</dbReference>
<dbReference type="Pfam" id="PF02779">
    <property type="entry name" value="Transket_pyr"/>
    <property type="match status" value="1"/>
</dbReference>
<keyword evidence="24" id="KW-0131">Cell cycle</keyword>
<sequence>MPTYHKPEAKTIQELKDIAHKLRIDSITATQASKSGHPTSCASIAEIMSVLFFNTMRYKISAPRDASSDRFILSKGHAAPILYAAWAEAGLFPVEDLQNLRKIDSDLEGHPTPRLNFIDVGTGSLGQGVAVACGMAYIGKNLDKADYRTYVLVGDGESAEGSIWESLHFAGYYKLNNLCVIFDVNRLGQSEPTSLQHQMEVYRKRLDAFGFNAIVVDGHDVEELCKAFFEASSVTDRPTAIIAKTYKGKHFPNIEDLENWHGKPLGDAAAGVVEYLRKQIRNAGPITLTPPSPQKDGAPKVSIKGIELATPPAYQKGEQVATRLAYGTALAKIAMNNDRVIALDGDTKNSTFSDKLRKAFPERFIECFIAEQNLVGVAIGAACRDRTVAFVSTFATFFTRAFDQIRMGAISQTNVNFVGSHCGVSIGEDGPSQMGLEDIAMFRAIPGSTVFYPSDAVSTERAVEMAANTKGVCFIRTSRPNTAVIYDNNERFEIGRCKVVKQSAGDSVLLIGAGITLYEALNAAQELEKSGIHCRVIDPFTVKPLDNEGIVHHGNQCGGRIVVIEDHYKQGGLGEAVLSALAEHRNFVVKHLAVEQLPRSGPPTVLIDMFGISSPMEEDTEYKKLPIEERCVHKLWKARVDGYEEAAKLFRTIDDEKSPEWNKYLGLIKKFVIDSNAVAQEKGLETALVFVENAGNAGKTVGEVMGGIIAKCIGAPKTKTKELAVQITLMYIEIERHETVLEELLKGTEQKNPKIVAACVTAITLALREFGSKVMNIKPIVKRLPALLSDRDKTVRDESKALTVEIYRWIGAAFKSQIASLPAVLLTELEAEFEKIGNEKATPVRYLRSQQEKQRQIAASVVDGIEGEEEDDGTGGGDAGEEIDPLDLIDPVDILSKLPKDFYEKLEAKKWQERKESLEALETLLQNPKLQPGEYGDVVRALKKVITKDTNVVLVALGGKCLAMLAKGLGKKFNTYAGACVPAILEKFKEKKTNVVTALRDAIDAIYPSTTLEAILEDLLEALGNKNPNVKMETASFLARSFTKTIPTALSKKIIKPIVAALLKTLNESDPGVRDASADAIGTAMKLVGEKAIAPYLTEVDALKMAKIKECCERAVITVKIPAAARKERPATAPTKVASGGGGATIRKVPSETRVAPGGNAGSSGTMQRPSTAVGGGGATIKKVVSGGGIKKSATGGSLGGKGGAGSKGAQSQSAPANTEKELSQEEIDERVAELLPADVLSGLVDSNWKTRLAAMESFSNTIPEIEPKPSISQILLRTLTKKPGLKDTNFQVLKLKLDTLRTIIERFGITTTTADHLVTDVTEKLADAKNGAGAAAALTAMAEGGARLDYTVQRVMEFAFEQQKSPKVQQEALVWVSTALREFGFQVDPKALLESARKAFQSINPAVRTAGIALLGTLYLFMGAPLTMFFDNEKPALKQQIMAEFERCAGQRPPAPTRGAAAKAGGGGSSASPDDDNEDDDGGGGGDDSSPPPPMVNMGDLLPRVDISGQITEALLTELSDKNWKTRNEGLVRLQSIISEAKLIKPGLGDLPPVLAARLIDSNAKIAQTSVEVCQQLAVAMGPPCRQYVRAFFPGFLKGLGDGKSFIRSACLACIGTWGEQAGYKDFFDGEMIADALKAGSPALRTELYGWLAERLPVMPAKSIAKDELLAILPHLYTHITDRSADVRKNANDCVLGVMMHLGYDAMVKALDKQKPISRKDIQAALDRARPSLPVKQAPVAKPAPAVEESSKPTLKLKPPKSAGAGGGAGRTGVGAAGSNDKSGGGGAGGSSSGLATGGGGSSRSKKDDDAESGAPLLAVNGLKKQRFADEQKLKVIKWSFTAPREEFNELLREQMQTACVNKGLVVNMFHDDFRYHLKVIDALMEDLAVNEEALICNLDLVMKWLSLRFYDTNPSVLLKGLEYLNQVFQRLVERHYVLADIEGSSFVPHLLMKIGDPKDVVRNGVRTLLRQICLLYPFSKVFVFIMDALKSKNARQRAECLDELGYLIETYGLTVCQPSQPIALKEIARHISDRDNAVRNAALNTVVQAYFLAGEKIYKLVGQLSEKDLSMLDERIKRSKKATAVPSKKVGPPGALGAHDTTIMAGKVEVAPMAAVPEQPQLIGAGDGAGGEDAMDEDEAMASLQSDPVIGAVKIIAQEPAAPPRVIRPKGPFKLDENVIADIERNWVRADDLGKTVLNPMDDSFIYDDLKVIPVNGVAYPPEKFQQLITRNHLATGGAGGPGSSPVHIHHTAGSGTRSSLEGNLGIYAAAKTKPSPAVVPSITDELPKVPDQNLMRIIRGIGNNDMYVAHAALNELSDILQLPEKQAVLRDYEEMYIQSVLQQFKNIQQKPLADSISIYQPLLHSLFLFFGSKSLGKHLSIATIKSIMTVLLNLMADNRLATGNDDTQFVKVVNGICLRILDRTNFTYMNCALIQLLKESCQTSCLPRFTELQMKCIWRNLKNIPDRVAELDYEAVLLEVHEFMLLFPPAWWQGRPSDMPLRTVKTIVHNLTKIKGNLILQHLNTIPTHSELHSYVLRLLKNINKDSGIGTSNVTAGASPGVTGVTVQQSTLNSDNNNHGPRSMMMMGGGGDGNGDTTGGAEYQKYITPEPTTAAAEGGTHNKQNPEYWMDKLSTMLKKSTINSGQHHPHLRGTSGILAGATGTQSHLMDGSPTGLPVPPGSGITDENLNLNQLHSAKFGLRRGLDEPYTTTPLSSTGTTSQRRELLQQKLEQLKQHK</sequence>
<evidence type="ECO:0000256" key="23">
    <source>
        <dbReference type="ARBA" id="ARBA00023212"/>
    </source>
</evidence>
<dbReference type="STRING" id="7167.A0A182FKK5"/>
<feature type="domain" description="TOG" evidence="29">
    <location>
        <begin position="887"/>
        <end position="1125"/>
    </location>
</feature>
<evidence type="ECO:0000256" key="22">
    <source>
        <dbReference type="ARBA" id="ARBA00023052"/>
    </source>
</evidence>
<dbReference type="FunFam" id="1.25.10.10:FF:000068">
    <property type="entry name" value="cytoskeleton-associated protein 5 isoform X1"/>
    <property type="match status" value="1"/>
</dbReference>
<evidence type="ECO:0000256" key="9">
    <source>
        <dbReference type="ARBA" id="ARBA00007131"/>
    </source>
</evidence>
<evidence type="ECO:0000256" key="21">
    <source>
        <dbReference type="ARBA" id="ARBA00022842"/>
    </source>
</evidence>
<keyword evidence="25" id="KW-0137">Centromere</keyword>
<evidence type="ECO:0000256" key="24">
    <source>
        <dbReference type="ARBA" id="ARBA00023306"/>
    </source>
</evidence>
<evidence type="ECO:0000256" key="15">
    <source>
        <dbReference type="ARBA" id="ARBA00022679"/>
    </source>
</evidence>
<feature type="region of interest" description="Disordered" evidence="27">
    <location>
        <begin position="1450"/>
        <end position="1502"/>
    </location>
</feature>
<reference evidence="30 31" key="1">
    <citation type="journal article" date="2017" name="G3 (Bethesda)">
        <title>The Physical Genome Mapping of Anopheles albimanus Corrected Scaffold Misassemblies and Identified Interarm Rearrangements in Genus Anopheles.</title>
        <authorList>
            <person name="Artemov G.N."/>
            <person name="Peery A.N."/>
            <person name="Jiang X."/>
            <person name="Tu Z."/>
            <person name="Stegniy V.N."/>
            <person name="Sharakhova M.V."/>
            <person name="Sharakhov I.V."/>
        </authorList>
    </citation>
    <scope>NUCLEOTIDE SEQUENCE [LARGE SCALE GENOMIC DNA]</scope>
    <source>
        <strain evidence="30 31">ALBI9_A</strain>
    </source>
</reference>
<dbReference type="VEuPathDB" id="VectorBase:AALB007054"/>
<dbReference type="GO" id="GO:0051301">
    <property type="term" value="P:cell division"/>
    <property type="evidence" value="ECO:0007669"/>
    <property type="project" value="UniProtKB-KW"/>
</dbReference>
<feature type="compositionally biased region" description="Low complexity" evidence="27">
    <location>
        <begin position="2713"/>
        <end position="2724"/>
    </location>
</feature>
<dbReference type="InterPro" id="IPR009014">
    <property type="entry name" value="Transketo_C/PFOR_II"/>
</dbReference>
<feature type="compositionally biased region" description="Low complexity" evidence="27">
    <location>
        <begin position="1735"/>
        <end position="1764"/>
    </location>
</feature>
<dbReference type="PANTHER" id="PTHR12609">
    <property type="entry name" value="MICROTUBULE ASSOCIATED PROTEIN XMAP215"/>
    <property type="match status" value="1"/>
</dbReference>
<evidence type="ECO:0000259" key="29">
    <source>
        <dbReference type="SMART" id="SM01349"/>
    </source>
</evidence>
<evidence type="ECO:0000256" key="19">
    <source>
        <dbReference type="ARBA" id="ARBA00022837"/>
    </source>
</evidence>
<feature type="region of interest" description="Disordered" evidence="27">
    <location>
        <begin position="1729"/>
        <end position="1814"/>
    </location>
</feature>
<dbReference type="GO" id="GO:0030951">
    <property type="term" value="P:establishment or maintenance of microtubule cytoskeleton polarity"/>
    <property type="evidence" value="ECO:0007669"/>
    <property type="project" value="InterPro"/>
</dbReference>
<dbReference type="FunFam" id="1.25.10.10:FF:000063">
    <property type="entry name" value="Putative cytoskeleton-associated protein 5"/>
    <property type="match status" value="1"/>
</dbReference>
<keyword evidence="20" id="KW-0995">Kinetochore</keyword>
<keyword evidence="21" id="KW-0460">Magnesium</keyword>
<comment type="cofactor">
    <cofactor evidence="3">
        <name>Co(2+)</name>
        <dbReference type="ChEBI" id="CHEBI:48828"/>
    </cofactor>
</comment>
<dbReference type="SMART" id="SM00861">
    <property type="entry name" value="Transket_pyr"/>
    <property type="match status" value="1"/>
</dbReference>
<dbReference type="GO" id="GO:0004802">
    <property type="term" value="F:transketolase activity"/>
    <property type="evidence" value="ECO:0007669"/>
    <property type="project" value="UniProtKB-EC"/>
</dbReference>
<dbReference type="SUPFAM" id="SSF52922">
    <property type="entry name" value="TK C-terminal domain-like"/>
    <property type="match status" value="1"/>
</dbReference>
<dbReference type="GO" id="GO:0051010">
    <property type="term" value="F:microtubule plus-end binding"/>
    <property type="evidence" value="ECO:0007669"/>
    <property type="project" value="InterPro"/>
</dbReference>
<accession>A0A182FKK5</accession>
<dbReference type="FunFam" id="1.25.10.10:FF:000052">
    <property type="entry name" value="Cytoskeleton associated protein 5"/>
    <property type="match status" value="1"/>
</dbReference>
<dbReference type="VEuPathDB" id="VectorBase:AALB20_032191"/>
<dbReference type="SMART" id="SM01349">
    <property type="entry name" value="TOG"/>
    <property type="match status" value="5"/>
</dbReference>
<dbReference type="GO" id="GO:0005874">
    <property type="term" value="C:microtubule"/>
    <property type="evidence" value="ECO:0007669"/>
    <property type="project" value="UniProtKB-ARBA"/>
</dbReference>
<feature type="region of interest" description="Disordered" evidence="27">
    <location>
        <begin position="1192"/>
        <end position="1225"/>
    </location>
</feature>
<dbReference type="Gene3D" id="3.40.50.920">
    <property type="match status" value="1"/>
</dbReference>
<comment type="similarity">
    <text evidence="26">Belongs to the TOG/XMAP215 family.</text>
</comment>
<comment type="subunit">
    <text evidence="10">Homodimer.</text>
</comment>
<feature type="compositionally biased region" description="Acidic residues" evidence="27">
    <location>
        <begin position="1474"/>
        <end position="1483"/>
    </location>
</feature>
<keyword evidence="18" id="KW-0498">Mitosis</keyword>
<dbReference type="CDD" id="cd02012">
    <property type="entry name" value="TPP_TK"/>
    <property type="match status" value="1"/>
</dbReference>
<dbReference type="SUPFAM" id="SSF52518">
    <property type="entry name" value="Thiamin diphosphate-binding fold (THDP-binding)"/>
    <property type="match status" value="2"/>
</dbReference>
<dbReference type="Pfam" id="PF00456">
    <property type="entry name" value="Transketolase_N"/>
    <property type="match status" value="1"/>
</dbReference>
<keyword evidence="14" id="KW-0132">Cell division</keyword>
<feature type="region of interest" description="Disordered" evidence="27">
    <location>
        <begin position="1128"/>
        <end position="1178"/>
    </location>
</feature>
<keyword evidence="15" id="KW-0808">Transferase</keyword>
<dbReference type="GO" id="GO:0046785">
    <property type="term" value="P:microtubule polymerization"/>
    <property type="evidence" value="ECO:0007669"/>
    <property type="project" value="InterPro"/>
</dbReference>
<evidence type="ECO:0000256" key="12">
    <source>
        <dbReference type="ARBA" id="ARBA00022454"/>
    </source>
</evidence>
<dbReference type="GO" id="GO:0000922">
    <property type="term" value="C:spindle pole"/>
    <property type="evidence" value="ECO:0007669"/>
    <property type="project" value="UniProtKB-SubCell"/>
</dbReference>
<dbReference type="InterPro" id="IPR029061">
    <property type="entry name" value="THDP-binding"/>
</dbReference>
<organism evidence="30 31">
    <name type="scientific">Anopheles albimanus</name>
    <name type="common">New world malaria mosquito</name>
    <dbReference type="NCBI Taxonomy" id="7167"/>
    <lineage>
        <taxon>Eukaryota</taxon>
        <taxon>Metazoa</taxon>
        <taxon>Ecdysozoa</taxon>
        <taxon>Arthropoda</taxon>
        <taxon>Hexapoda</taxon>
        <taxon>Insecta</taxon>
        <taxon>Pterygota</taxon>
        <taxon>Neoptera</taxon>
        <taxon>Endopterygota</taxon>
        <taxon>Diptera</taxon>
        <taxon>Nematocera</taxon>
        <taxon>Culicoidea</taxon>
        <taxon>Culicidae</taxon>
        <taxon>Anophelinae</taxon>
        <taxon>Anopheles</taxon>
    </lineage>
</organism>
<keyword evidence="19" id="KW-0106">Calcium</keyword>
<dbReference type="VEuPathDB" id="VectorBase:AALB20_026037"/>
<dbReference type="GO" id="GO:0051231">
    <property type="term" value="P:spindle elongation"/>
    <property type="evidence" value="ECO:0007669"/>
    <property type="project" value="UniProtKB-ARBA"/>
</dbReference>
<protein>
    <recommendedName>
        <fullName evidence="11">transketolase</fullName>
        <ecNumber evidence="11">2.2.1.1</ecNumber>
    </recommendedName>
</protein>
<dbReference type="GO" id="GO:0000776">
    <property type="term" value="C:kinetochore"/>
    <property type="evidence" value="ECO:0007669"/>
    <property type="project" value="UniProtKB-KW"/>
</dbReference>
<dbReference type="EnsemblMetazoa" id="AALB007054-RA">
    <property type="protein sequence ID" value="AALB007054-PA"/>
    <property type="gene ID" value="AALB007054"/>
</dbReference>
<dbReference type="InterPro" id="IPR034085">
    <property type="entry name" value="TOG"/>
</dbReference>
<keyword evidence="31" id="KW-1185">Reference proteome</keyword>
<feature type="compositionally biased region" description="Gly residues" evidence="27">
    <location>
        <begin position="1784"/>
        <end position="1803"/>
    </location>
</feature>
<evidence type="ECO:0000259" key="28">
    <source>
        <dbReference type="SMART" id="SM00861"/>
    </source>
</evidence>
<evidence type="ECO:0000313" key="31">
    <source>
        <dbReference type="Proteomes" id="UP000069272"/>
    </source>
</evidence>
<evidence type="ECO:0000256" key="17">
    <source>
        <dbReference type="ARBA" id="ARBA00022737"/>
    </source>
</evidence>
<dbReference type="CDD" id="cd07033">
    <property type="entry name" value="TPP_PYR_DXS_TK_like"/>
    <property type="match status" value="1"/>
</dbReference>
<evidence type="ECO:0000256" key="18">
    <source>
        <dbReference type="ARBA" id="ARBA00022776"/>
    </source>
</evidence>
<evidence type="ECO:0000256" key="3">
    <source>
        <dbReference type="ARBA" id="ARBA00001941"/>
    </source>
</evidence>
<feature type="domain" description="TOG" evidence="29">
    <location>
        <begin position="1222"/>
        <end position="1455"/>
    </location>
</feature>
<dbReference type="InterPro" id="IPR048491">
    <property type="entry name" value="XMAP215_CLASP_TOG"/>
</dbReference>
<dbReference type="Gene3D" id="3.40.50.970">
    <property type="match status" value="2"/>
</dbReference>
<evidence type="ECO:0000256" key="8">
    <source>
        <dbReference type="ARBA" id="ARBA00004647"/>
    </source>
</evidence>
<dbReference type="PROSITE" id="PS00802">
    <property type="entry name" value="TRANSKETOLASE_2"/>
    <property type="match status" value="1"/>
</dbReference>
<evidence type="ECO:0000313" key="30">
    <source>
        <dbReference type="EnsemblMetazoa" id="AALB007054-PA"/>
    </source>
</evidence>
<dbReference type="GO" id="GO:0046872">
    <property type="term" value="F:metal ion binding"/>
    <property type="evidence" value="ECO:0007669"/>
    <property type="project" value="UniProtKB-KW"/>
</dbReference>
<feature type="domain" description="Transketolase-like pyrimidine-binding" evidence="28">
    <location>
        <begin position="320"/>
        <end position="484"/>
    </location>
</feature>
<dbReference type="InterPro" id="IPR016024">
    <property type="entry name" value="ARM-type_fold"/>
</dbReference>
<evidence type="ECO:0000256" key="1">
    <source>
        <dbReference type="ARBA" id="ARBA00001913"/>
    </source>
</evidence>
<proteinExistence type="inferred from homology"/>
<feature type="compositionally biased region" description="Gly residues" evidence="27">
    <location>
        <begin position="1765"/>
        <end position="1777"/>
    </location>
</feature>
<feature type="domain" description="TOG" evidence="29">
    <location>
        <begin position="613"/>
        <end position="842"/>
    </location>
</feature>
<evidence type="ECO:0000256" key="10">
    <source>
        <dbReference type="ARBA" id="ARBA00011738"/>
    </source>
</evidence>
<evidence type="ECO:0000256" key="27">
    <source>
        <dbReference type="SAM" id="MobiDB-lite"/>
    </source>
</evidence>
<keyword evidence="12" id="KW-0158">Chromosome</keyword>
<dbReference type="EC" id="2.2.1.1" evidence="11"/>
<comment type="cofactor">
    <cofactor evidence="2">
        <name>Mn(2+)</name>
        <dbReference type="ChEBI" id="CHEBI:29035"/>
    </cofactor>
</comment>
<keyword evidence="17" id="KW-0677">Repeat</keyword>
<evidence type="ECO:0000256" key="13">
    <source>
        <dbReference type="ARBA" id="ARBA00022490"/>
    </source>
</evidence>
<comment type="cofactor">
    <cofactor evidence="5">
        <name>thiamine diphosphate</name>
        <dbReference type="ChEBI" id="CHEBI:58937"/>
    </cofactor>
</comment>
<feature type="domain" description="TOG" evidence="29">
    <location>
        <begin position="1848"/>
        <end position="2087"/>
    </location>
</feature>
<dbReference type="Pfam" id="PF02780">
    <property type="entry name" value="Transketolase_C"/>
    <property type="match status" value="1"/>
</dbReference>
<dbReference type="GO" id="GO:0005737">
    <property type="term" value="C:cytoplasm"/>
    <property type="evidence" value="ECO:0007669"/>
    <property type="project" value="UniProtKB-ARBA"/>
</dbReference>
<dbReference type="InterPro" id="IPR005475">
    <property type="entry name" value="Transketolase-like_Pyr-bd"/>
</dbReference>
<dbReference type="InterPro" id="IPR033248">
    <property type="entry name" value="Transketolase_C"/>
</dbReference>
<comment type="cofactor">
    <cofactor evidence="1">
        <name>Ca(2+)</name>
        <dbReference type="ChEBI" id="CHEBI:29108"/>
    </cofactor>
</comment>
<dbReference type="Pfam" id="PF21041">
    <property type="entry name" value="XMAP215_CLASP_TOG"/>
    <property type="match status" value="4"/>
</dbReference>
<dbReference type="SUPFAM" id="SSF48371">
    <property type="entry name" value="ARM repeat"/>
    <property type="match status" value="2"/>
</dbReference>
<comment type="similarity">
    <text evidence="9">Belongs to the transketolase family.</text>
</comment>
<feature type="compositionally biased region" description="Gly residues" evidence="27">
    <location>
        <begin position="1197"/>
        <end position="1207"/>
    </location>
</feature>
<dbReference type="FunFam" id="1.25.10.10:FF:000050">
    <property type="entry name" value="Cytoskeleton-associated protein 5 isoform X1"/>
    <property type="match status" value="1"/>
</dbReference>
<evidence type="ECO:0000256" key="11">
    <source>
        <dbReference type="ARBA" id="ARBA00013152"/>
    </source>
</evidence>
<keyword evidence="16" id="KW-0479">Metal-binding</keyword>
<evidence type="ECO:0000256" key="4">
    <source>
        <dbReference type="ARBA" id="ARBA00001946"/>
    </source>
</evidence>
<dbReference type="InterPro" id="IPR011989">
    <property type="entry name" value="ARM-like"/>
</dbReference>
<comment type="subcellular location">
    <subcellularLocation>
        <location evidence="7">Chromosome</location>
        <location evidence="7">Centromere</location>
        <location evidence="7">Kinetochore</location>
    </subcellularLocation>
    <subcellularLocation>
        <location evidence="6">Cytoplasm</location>
        <location evidence="6">Cytoskeleton</location>
        <location evidence="6">Microtubule organizing center</location>
        <location evidence="6">Centrosome</location>
    </subcellularLocation>
    <subcellularLocation>
        <location evidence="8">Cytoplasm</location>
        <location evidence="8">Cytoskeleton</location>
        <location evidence="8">Spindle pole</location>
    </subcellularLocation>
</comment>
<dbReference type="FunFam" id="1.25.10.10:FF:000019">
    <property type="entry name" value="Cytoskeleton-associated protein 5"/>
    <property type="match status" value="1"/>
</dbReference>
<feature type="compositionally biased region" description="Acidic residues" evidence="27">
    <location>
        <begin position="865"/>
        <end position="883"/>
    </location>
</feature>
<evidence type="ECO:0000256" key="5">
    <source>
        <dbReference type="ARBA" id="ARBA00001964"/>
    </source>
</evidence>
<keyword evidence="13" id="KW-0963">Cytoplasm</keyword>
<feature type="region of interest" description="Disordered" evidence="27">
    <location>
        <begin position="864"/>
        <end position="883"/>
    </location>
</feature>
<evidence type="ECO:0000256" key="20">
    <source>
        <dbReference type="ARBA" id="ARBA00022838"/>
    </source>
</evidence>
<evidence type="ECO:0000256" key="26">
    <source>
        <dbReference type="ARBA" id="ARBA00025722"/>
    </source>
</evidence>
<keyword evidence="22" id="KW-0786">Thiamine pyrophosphate</keyword>
<dbReference type="NCBIfam" id="NF004559">
    <property type="entry name" value="PRK05899.2-5"/>
    <property type="match status" value="1"/>
</dbReference>
<feature type="region of interest" description="Disordered" evidence="27">
    <location>
        <begin position="2707"/>
        <end position="2726"/>
    </location>
</feature>
<evidence type="ECO:0000256" key="6">
    <source>
        <dbReference type="ARBA" id="ARBA00004300"/>
    </source>
</evidence>
<dbReference type="FunFam" id="3.40.50.970:FF:000028">
    <property type="entry name" value="Transketolase isoform 1"/>
    <property type="match status" value="1"/>
</dbReference>
<feature type="domain" description="TOG" evidence="29">
    <location>
        <begin position="1501"/>
        <end position="1736"/>
    </location>
</feature>
<dbReference type="InterPro" id="IPR021133">
    <property type="entry name" value="HEAT_type_2"/>
</dbReference>
<evidence type="ECO:0000256" key="25">
    <source>
        <dbReference type="ARBA" id="ARBA00023328"/>
    </source>
</evidence>
<dbReference type="InterPro" id="IPR020826">
    <property type="entry name" value="Transketolase_BS"/>
</dbReference>
<dbReference type="InterPro" id="IPR045110">
    <property type="entry name" value="XMAP215"/>
</dbReference>
<dbReference type="Proteomes" id="UP000069272">
    <property type="component" value="Chromosome 3R"/>
</dbReference>
<dbReference type="GO" id="GO:0061863">
    <property type="term" value="F:microtubule plus end polymerase"/>
    <property type="evidence" value="ECO:0007669"/>
    <property type="project" value="InterPro"/>
</dbReference>
<name>A0A182FKK5_ANOAL</name>
<evidence type="ECO:0000256" key="16">
    <source>
        <dbReference type="ARBA" id="ARBA00022723"/>
    </source>
</evidence>
<evidence type="ECO:0000256" key="14">
    <source>
        <dbReference type="ARBA" id="ARBA00022618"/>
    </source>
</evidence>
<evidence type="ECO:0000256" key="7">
    <source>
        <dbReference type="ARBA" id="ARBA00004629"/>
    </source>
</evidence>
<comment type="cofactor">
    <cofactor evidence="4">
        <name>Mg(2+)</name>
        <dbReference type="ChEBI" id="CHEBI:18420"/>
    </cofactor>
</comment>
<dbReference type="GO" id="GO:0005813">
    <property type="term" value="C:centrosome"/>
    <property type="evidence" value="ECO:0007669"/>
    <property type="project" value="UniProtKB-SubCell"/>
</dbReference>